<organism evidence="10 11">
    <name type="scientific">Candidatus Terrybacteria bacterium RIFCSPHIGHO2_01_FULL_43_35</name>
    <dbReference type="NCBI Taxonomy" id="1802361"/>
    <lineage>
        <taxon>Bacteria</taxon>
        <taxon>Candidatus Terryibacteriota</taxon>
    </lineage>
</organism>
<keyword evidence="7 10" id="KW-0808">Transferase</keyword>
<gene>
    <name evidence="10" type="ORF">A2828_00370</name>
</gene>
<keyword evidence="6 10" id="KW-0489">Methyltransferase</keyword>
<dbReference type="AlphaFoldDB" id="A0A1G2PF69"/>
<dbReference type="GO" id="GO:0005737">
    <property type="term" value="C:cytoplasm"/>
    <property type="evidence" value="ECO:0007669"/>
    <property type="project" value="UniProtKB-SubCell"/>
</dbReference>
<comment type="subcellular location">
    <subcellularLocation>
        <location evidence="1">Cytoplasm</location>
    </subcellularLocation>
</comment>
<dbReference type="CDD" id="cd02440">
    <property type="entry name" value="AdoMet_MTases"/>
    <property type="match status" value="1"/>
</dbReference>
<protein>
    <recommendedName>
        <fullName evidence="4 9">Protein-L-isoaspartate O-methyltransferase</fullName>
        <ecNumber evidence="3 9">2.1.1.77</ecNumber>
    </recommendedName>
</protein>
<sequence length="210" mass="23214">MIEGDKLLDNLVEDGWLKSPNIIDAFHAIHRNDFVPKDAQKDAFLNTALSIGWDQTISQPLTVAFMLELLEPKSDQKILEIGYGSGWQTCLLAHIVGKHGKVFAIEIVPELCKFGSENIAKYNFIKEGIVECFCQDATEGLEDQAPFERIIAAASAFSGIPDTWKDQLGIGGRIVAPVGQSIFLFIKNPDGSFEEKEFPGFIFVPLIKGK</sequence>
<dbReference type="GO" id="GO:0030091">
    <property type="term" value="P:protein repair"/>
    <property type="evidence" value="ECO:0007669"/>
    <property type="project" value="UniProtKB-UniRule"/>
</dbReference>
<reference evidence="10 11" key="1">
    <citation type="journal article" date="2016" name="Nat. Commun.">
        <title>Thousands of microbial genomes shed light on interconnected biogeochemical processes in an aquifer system.</title>
        <authorList>
            <person name="Anantharaman K."/>
            <person name="Brown C.T."/>
            <person name="Hug L.A."/>
            <person name="Sharon I."/>
            <person name="Castelle C.J."/>
            <person name="Probst A.J."/>
            <person name="Thomas B.C."/>
            <person name="Singh A."/>
            <person name="Wilkins M.J."/>
            <person name="Karaoz U."/>
            <person name="Brodie E.L."/>
            <person name="Williams K.H."/>
            <person name="Hubbard S.S."/>
            <person name="Banfield J.F."/>
        </authorList>
    </citation>
    <scope>NUCLEOTIDE SEQUENCE [LARGE SCALE GENOMIC DNA]</scope>
</reference>
<evidence type="ECO:0000313" key="11">
    <source>
        <dbReference type="Proteomes" id="UP000178869"/>
    </source>
</evidence>
<dbReference type="EMBL" id="MHSR01000016">
    <property type="protein sequence ID" value="OHA46389.1"/>
    <property type="molecule type" value="Genomic_DNA"/>
</dbReference>
<dbReference type="InterPro" id="IPR000682">
    <property type="entry name" value="PCMT"/>
</dbReference>
<dbReference type="InterPro" id="IPR029063">
    <property type="entry name" value="SAM-dependent_MTases_sf"/>
</dbReference>
<dbReference type="Pfam" id="PF01135">
    <property type="entry name" value="PCMT"/>
    <property type="match status" value="1"/>
</dbReference>
<dbReference type="SUPFAM" id="SSF53335">
    <property type="entry name" value="S-adenosyl-L-methionine-dependent methyltransferases"/>
    <property type="match status" value="1"/>
</dbReference>
<dbReference type="NCBIfam" id="TIGR00080">
    <property type="entry name" value="pimt"/>
    <property type="match status" value="1"/>
</dbReference>
<comment type="similarity">
    <text evidence="2">Belongs to the methyltransferase superfamily. L-isoaspartyl/D-aspartyl protein methyltransferase family.</text>
</comment>
<evidence type="ECO:0000313" key="10">
    <source>
        <dbReference type="EMBL" id="OHA46389.1"/>
    </source>
</evidence>
<dbReference type="PANTHER" id="PTHR11579:SF0">
    <property type="entry name" value="PROTEIN-L-ISOASPARTATE(D-ASPARTATE) O-METHYLTRANSFERASE"/>
    <property type="match status" value="1"/>
</dbReference>
<keyword evidence="5" id="KW-0963">Cytoplasm</keyword>
<dbReference type="Gene3D" id="3.40.50.150">
    <property type="entry name" value="Vaccinia Virus protein VP39"/>
    <property type="match status" value="1"/>
</dbReference>
<accession>A0A1G2PF69</accession>
<evidence type="ECO:0000256" key="7">
    <source>
        <dbReference type="ARBA" id="ARBA00022679"/>
    </source>
</evidence>
<dbReference type="Proteomes" id="UP000178869">
    <property type="component" value="Unassembled WGS sequence"/>
</dbReference>
<evidence type="ECO:0000256" key="2">
    <source>
        <dbReference type="ARBA" id="ARBA00005369"/>
    </source>
</evidence>
<dbReference type="PANTHER" id="PTHR11579">
    <property type="entry name" value="PROTEIN-L-ISOASPARTATE O-METHYLTRANSFERASE"/>
    <property type="match status" value="1"/>
</dbReference>
<dbReference type="GO" id="GO:0004719">
    <property type="term" value="F:protein-L-isoaspartate (D-aspartate) O-methyltransferase activity"/>
    <property type="evidence" value="ECO:0007669"/>
    <property type="project" value="UniProtKB-UniRule"/>
</dbReference>
<evidence type="ECO:0000256" key="1">
    <source>
        <dbReference type="ARBA" id="ARBA00004496"/>
    </source>
</evidence>
<comment type="caution">
    <text evidence="10">The sequence shown here is derived from an EMBL/GenBank/DDBJ whole genome shotgun (WGS) entry which is preliminary data.</text>
</comment>
<evidence type="ECO:0000256" key="8">
    <source>
        <dbReference type="ARBA" id="ARBA00022691"/>
    </source>
</evidence>
<dbReference type="GO" id="GO:0032259">
    <property type="term" value="P:methylation"/>
    <property type="evidence" value="ECO:0007669"/>
    <property type="project" value="UniProtKB-KW"/>
</dbReference>
<name>A0A1G2PF69_9BACT</name>
<evidence type="ECO:0000256" key="5">
    <source>
        <dbReference type="ARBA" id="ARBA00022490"/>
    </source>
</evidence>
<evidence type="ECO:0000256" key="3">
    <source>
        <dbReference type="ARBA" id="ARBA00011890"/>
    </source>
</evidence>
<evidence type="ECO:0000256" key="9">
    <source>
        <dbReference type="NCBIfam" id="TIGR00080"/>
    </source>
</evidence>
<evidence type="ECO:0000256" key="4">
    <source>
        <dbReference type="ARBA" id="ARBA00013346"/>
    </source>
</evidence>
<keyword evidence="8" id="KW-0949">S-adenosyl-L-methionine</keyword>
<dbReference type="EC" id="2.1.1.77" evidence="3 9"/>
<proteinExistence type="inferred from homology"/>
<evidence type="ECO:0000256" key="6">
    <source>
        <dbReference type="ARBA" id="ARBA00022603"/>
    </source>
</evidence>